<organism evidence="6 7">
    <name type="scientific">Oribacterium asaccharolyticum ACB7</name>
    <dbReference type="NCBI Taxonomy" id="796944"/>
    <lineage>
        <taxon>Bacteria</taxon>
        <taxon>Bacillati</taxon>
        <taxon>Bacillota</taxon>
        <taxon>Clostridia</taxon>
        <taxon>Lachnospirales</taxon>
        <taxon>Lachnospiraceae</taxon>
        <taxon>Oribacterium</taxon>
    </lineage>
</organism>
<comment type="subcellular location">
    <subcellularLocation>
        <location evidence="1">Cytoplasm</location>
        <location evidence="1">Cytosol</location>
    </subcellularLocation>
</comment>
<reference evidence="6 7" key="1">
    <citation type="submission" date="2011-08" db="EMBL/GenBank/DDBJ databases">
        <title>The Genome Sequence of Oribacterium sp. ACB7.</title>
        <authorList>
            <consortium name="The Broad Institute Genome Sequencing Platform"/>
            <person name="Earl A."/>
            <person name="Ward D."/>
            <person name="Feldgarden M."/>
            <person name="Gevers D."/>
            <person name="Sizova M."/>
            <person name="Hazen A."/>
            <person name="Epstein S."/>
            <person name="Young S.K."/>
            <person name="Zeng Q."/>
            <person name="Gargeya S."/>
            <person name="Fitzgerald M."/>
            <person name="Haas B."/>
            <person name="Abouelleil A."/>
            <person name="Alvarado L."/>
            <person name="Arachchi H.M."/>
            <person name="Berlin A."/>
            <person name="Brown A."/>
            <person name="Chapman S.B."/>
            <person name="Chen Z."/>
            <person name="Dunbar C."/>
            <person name="Freedman E."/>
            <person name="Gearin G."/>
            <person name="Gellesch M."/>
            <person name="Goldberg J."/>
            <person name="Griggs A."/>
            <person name="Gujja S."/>
            <person name="Heiman D."/>
            <person name="Howarth C."/>
            <person name="Larson L."/>
            <person name="Lui A."/>
            <person name="MacDonald P.J.P."/>
            <person name="Montmayeur A."/>
            <person name="Murphy C."/>
            <person name="Neiman D."/>
            <person name="Pearson M."/>
            <person name="Priest M."/>
            <person name="Roberts A."/>
            <person name="Saif S."/>
            <person name="Shea T."/>
            <person name="Shenoy N."/>
            <person name="Sisk P."/>
            <person name="Stolte C."/>
            <person name="Sykes S."/>
            <person name="Wortman J."/>
            <person name="Nusbaum C."/>
            <person name="Birren B."/>
        </authorList>
    </citation>
    <scope>NUCLEOTIDE SEQUENCE [LARGE SCALE GENOMIC DNA]</scope>
    <source>
        <strain evidence="6 7">ACB7</strain>
    </source>
</reference>
<dbReference type="CDD" id="cd16098">
    <property type="entry name" value="FliS"/>
    <property type="match status" value="1"/>
</dbReference>
<evidence type="ECO:0000256" key="3">
    <source>
        <dbReference type="ARBA" id="ARBA00022490"/>
    </source>
</evidence>
<comment type="similarity">
    <text evidence="2">Belongs to the FliS family.</text>
</comment>
<dbReference type="PANTHER" id="PTHR34773:SF1">
    <property type="entry name" value="FLAGELLAR SECRETION CHAPERONE FLIS"/>
    <property type="match status" value="1"/>
</dbReference>
<dbReference type="Proteomes" id="UP000003527">
    <property type="component" value="Unassembled WGS sequence"/>
</dbReference>
<dbReference type="EMBL" id="AFZD01000003">
    <property type="protein sequence ID" value="EHL14280.1"/>
    <property type="molecule type" value="Genomic_DNA"/>
</dbReference>
<dbReference type="InterPro" id="IPR036584">
    <property type="entry name" value="FliS_sf"/>
</dbReference>
<evidence type="ECO:0000313" key="7">
    <source>
        <dbReference type="Proteomes" id="UP000003527"/>
    </source>
</evidence>
<evidence type="ECO:0000313" key="6">
    <source>
        <dbReference type="EMBL" id="EHL14280.1"/>
    </source>
</evidence>
<comment type="caution">
    <text evidence="6">The sequence shown here is derived from an EMBL/GenBank/DDBJ whole genome shotgun (WGS) entry which is preliminary data.</text>
</comment>
<dbReference type="PANTHER" id="PTHR34773">
    <property type="entry name" value="FLAGELLAR SECRETION CHAPERONE FLIS"/>
    <property type="match status" value="1"/>
</dbReference>
<proteinExistence type="inferred from homology"/>
<keyword evidence="5" id="KW-0143">Chaperone</keyword>
<evidence type="ECO:0000256" key="5">
    <source>
        <dbReference type="ARBA" id="ARBA00023186"/>
    </source>
</evidence>
<keyword evidence="6" id="KW-0282">Flagellum</keyword>
<dbReference type="InterPro" id="IPR003713">
    <property type="entry name" value="FliS"/>
</dbReference>
<sequence>MPVLKFRIIGEDMKEYQKKYQEQSIMQMSQGELLVLTFDEAIKSLKLAEFALEDKKYDKFEEAMKKCNMIIRYLRQTLDMEQPISRDLLRLYDFVTFDLGLVLAGRDRRKDELPKLVAILTDLRDGFYGASQKVMDTHMPKEVKVVG</sequence>
<keyword evidence="6" id="KW-0969">Cilium</keyword>
<protein>
    <submittedName>
        <fullName evidence="6">Flagellar protein FliS</fullName>
    </submittedName>
</protein>
<dbReference type="PATRIC" id="fig|796944.3.peg.110"/>
<dbReference type="HOGENOM" id="CLU_080373_3_2_9"/>
<dbReference type="Gene3D" id="1.20.120.340">
    <property type="entry name" value="Flagellar protein FliS"/>
    <property type="match status" value="1"/>
</dbReference>
<accession>G9WR93</accession>
<dbReference type="GO" id="GO:0071973">
    <property type="term" value="P:bacterial-type flagellum-dependent cell motility"/>
    <property type="evidence" value="ECO:0007669"/>
    <property type="project" value="TreeGrafter"/>
</dbReference>
<dbReference type="AlphaFoldDB" id="G9WR93"/>
<evidence type="ECO:0000256" key="4">
    <source>
        <dbReference type="ARBA" id="ARBA00022795"/>
    </source>
</evidence>
<dbReference type="SUPFAM" id="SSF101116">
    <property type="entry name" value="Flagellar export chaperone FliS"/>
    <property type="match status" value="1"/>
</dbReference>
<dbReference type="GO" id="GO:0044780">
    <property type="term" value="P:bacterial-type flagellum assembly"/>
    <property type="evidence" value="ECO:0007669"/>
    <property type="project" value="InterPro"/>
</dbReference>
<name>G9WR93_9FIRM</name>
<gene>
    <name evidence="6" type="ORF">HMPREF9624_01609</name>
</gene>
<keyword evidence="7" id="KW-1185">Reference proteome</keyword>
<evidence type="ECO:0000256" key="2">
    <source>
        <dbReference type="ARBA" id="ARBA00008787"/>
    </source>
</evidence>
<dbReference type="Pfam" id="PF02561">
    <property type="entry name" value="FliS"/>
    <property type="match status" value="1"/>
</dbReference>
<evidence type="ECO:0000256" key="1">
    <source>
        <dbReference type="ARBA" id="ARBA00004514"/>
    </source>
</evidence>
<keyword evidence="4" id="KW-1005">Bacterial flagellum biogenesis</keyword>
<keyword evidence="3" id="KW-0963">Cytoplasm</keyword>
<dbReference type="GO" id="GO:0005829">
    <property type="term" value="C:cytosol"/>
    <property type="evidence" value="ECO:0007669"/>
    <property type="project" value="UniProtKB-SubCell"/>
</dbReference>
<keyword evidence="6" id="KW-0966">Cell projection</keyword>